<gene>
    <name evidence="1" type="ORF">MUDAN_MDHGFNIF_02687</name>
</gene>
<dbReference type="EMBL" id="UYIG01000068">
    <property type="protein sequence ID" value="VDG27869.1"/>
    <property type="molecule type" value="Genomic_DNA"/>
</dbReference>
<accession>A0A660DXJ4</accession>
<evidence type="ECO:0008006" key="3">
    <source>
        <dbReference type="Google" id="ProtNLM"/>
    </source>
</evidence>
<dbReference type="OrthoDB" id="1758052at2"/>
<dbReference type="Pfam" id="PF06854">
    <property type="entry name" value="Phage_Gp15"/>
    <property type="match status" value="1"/>
</dbReference>
<proteinExistence type="predicted"/>
<reference evidence="1 2" key="1">
    <citation type="submission" date="2018-11" db="EMBL/GenBank/DDBJ databases">
        <authorList>
            <person name="Wuyts S."/>
        </authorList>
    </citation>
    <scope>NUCLEOTIDE SEQUENCE [LARGE SCALE GENOMIC DNA]</scope>
    <source>
        <strain evidence="1">Lactobacillus mudanjiangensis AMBF249</strain>
    </source>
</reference>
<organism evidence="1 2">
    <name type="scientific">Lactiplantibacillus mudanjiangensis</name>
    <dbReference type="NCBI Taxonomy" id="1296538"/>
    <lineage>
        <taxon>Bacteria</taxon>
        <taxon>Bacillati</taxon>
        <taxon>Bacillota</taxon>
        <taxon>Bacilli</taxon>
        <taxon>Lactobacillales</taxon>
        <taxon>Lactobacillaceae</taxon>
        <taxon>Lactiplantibacillus</taxon>
    </lineage>
</organism>
<protein>
    <recommendedName>
        <fullName evidence="3">Bacteriophage Gp15 protein</fullName>
    </recommendedName>
</protein>
<evidence type="ECO:0000313" key="1">
    <source>
        <dbReference type="EMBL" id="VDG27869.1"/>
    </source>
</evidence>
<dbReference type="RefSeq" id="WP_130851579.1">
    <property type="nucleotide sequence ID" value="NZ_UYIG01000068.1"/>
</dbReference>
<dbReference type="AlphaFoldDB" id="A0A660DXJ4"/>
<dbReference type="Proteomes" id="UP000289996">
    <property type="component" value="Unassembled WGS sequence"/>
</dbReference>
<evidence type="ECO:0000313" key="2">
    <source>
        <dbReference type="Proteomes" id="UP000289996"/>
    </source>
</evidence>
<name>A0A660DXJ4_9LACO</name>
<keyword evidence="2" id="KW-1185">Reference proteome</keyword>
<sequence length="206" mass="23581">MLSLTKPLPDSFKVNGEDWTIDLSFDNVLRWYELLDDDEVDDYDKVLKAFAFFIGTGTGSTPETQVEVVSKISAYVQQTIYGDHDEPETDLEGTPMPQERFFSYDKDADAIYSSFMADYHIDLIDAQGSLRWEKFKALFDGLSDQTKFQQIISIRQRSPNGLEGEELTSLIEAQEYYRLDDKDSQDRLDQQMGDVFSMLSQAAEEG</sequence>
<dbReference type="InterPro" id="IPR009660">
    <property type="entry name" value="Phage_A500_Gp15"/>
</dbReference>